<dbReference type="SUPFAM" id="SSF52402">
    <property type="entry name" value="Adenine nucleotide alpha hydrolases-like"/>
    <property type="match status" value="1"/>
</dbReference>
<feature type="domain" description="Phosphoadenosine phosphosulphate reductase" evidence="1">
    <location>
        <begin position="34"/>
        <end position="220"/>
    </location>
</feature>
<dbReference type="InterPro" id="IPR014729">
    <property type="entry name" value="Rossmann-like_a/b/a_fold"/>
</dbReference>
<dbReference type="EMBL" id="JAMXFA010000008">
    <property type="protein sequence ID" value="MCT7977652.1"/>
    <property type="molecule type" value="Genomic_DNA"/>
</dbReference>
<dbReference type="InterPro" id="IPR002500">
    <property type="entry name" value="PAPS_reduct_dom"/>
</dbReference>
<organism evidence="2 3">
    <name type="scientific">Laspinema olomoucense D3b</name>
    <dbReference type="NCBI Taxonomy" id="2953688"/>
    <lineage>
        <taxon>Bacteria</taxon>
        <taxon>Bacillati</taxon>
        <taxon>Cyanobacteriota</taxon>
        <taxon>Cyanophyceae</taxon>
        <taxon>Oscillatoriophycideae</taxon>
        <taxon>Oscillatoriales</taxon>
        <taxon>Laspinemataceae</taxon>
        <taxon>Laspinema</taxon>
        <taxon>Laspinema olomoucense</taxon>
    </lineage>
</organism>
<proteinExistence type="predicted"/>
<evidence type="ECO:0000259" key="1">
    <source>
        <dbReference type="Pfam" id="PF01507"/>
    </source>
</evidence>
<dbReference type="Pfam" id="PF01507">
    <property type="entry name" value="PAPS_reduct"/>
    <property type="match status" value="1"/>
</dbReference>
<dbReference type="Gene3D" id="3.40.50.620">
    <property type="entry name" value="HUPs"/>
    <property type="match status" value="1"/>
</dbReference>
<dbReference type="PANTHER" id="PTHR43196:SF2">
    <property type="entry name" value="PHOSPHOADENOSINE PHOSPHOSULFATE REDUCTASE"/>
    <property type="match status" value="1"/>
</dbReference>
<dbReference type="RefSeq" id="WP_261235113.1">
    <property type="nucleotide sequence ID" value="NZ_JAMXFA010000008.1"/>
</dbReference>
<comment type="caution">
    <text evidence="2">The sequence shown here is derived from an EMBL/GenBank/DDBJ whole genome shotgun (WGS) entry which is preliminary data.</text>
</comment>
<protein>
    <submittedName>
        <fullName evidence="2">Phosphoadenosine phosphosulfate reductase family protein</fullName>
    </submittedName>
</protein>
<dbReference type="PANTHER" id="PTHR43196">
    <property type="entry name" value="SULFATE ADENYLYLTRANSFERASE SUBUNIT 2"/>
    <property type="match status" value="1"/>
</dbReference>
<gene>
    <name evidence="2" type="ORF">NG792_08045</name>
</gene>
<dbReference type="InterPro" id="IPR050128">
    <property type="entry name" value="Sulfate_adenylyltrnsfr_sub2"/>
</dbReference>
<evidence type="ECO:0000313" key="3">
    <source>
        <dbReference type="Proteomes" id="UP001525961"/>
    </source>
</evidence>
<name>A0ABT2N4S1_9CYAN</name>
<accession>A0ABT2N4S1</accession>
<reference evidence="2 3" key="1">
    <citation type="journal article" date="2022" name="Front. Microbiol.">
        <title>High genomic differentiation and limited gene flow indicate recent cryptic speciation within the genus Laspinema (cyanobacteria).</title>
        <authorList>
            <person name="Stanojkovic A."/>
            <person name="Skoupy S."/>
            <person name="Skaloud P."/>
            <person name="Dvorak P."/>
        </authorList>
    </citation>
    <scope>NUCLEOTIDE SEQUENCE [LARGE SCALE GENOMIC DNA]</scope>
    <source>
        <strain evidence="2 3">D3b</strain>
    </source>
</reference>
<keyword evidence="3" id="KW-1185">Reference proteome</keyword>
<sequence>MNQKFTQLSFFSETETETFSETITEILKRKETALAINISGGKDSQAMLRYLSKRAKTENWQCHIFVIHADLGRIEWPQTSEFVEKLASESNLPLVVVRRCQGDMIDRWEARYETLNSQGNSKPFWSSANARYCTSDLKIQPINKYLRQFKLVVSAMGIRADESRNRANKPNLSVRKNITTTKLIELSPDEAWKRWKANPSGRLAFDWLPIHDWDIEQVWNQCGTSVED</sequence>
<dbReference type="Proteomes" id="UP001525961">
    <property type="component" value="Unassembled WGS sequence"/>
</dbReference>
<evidence type="ECO:0000313" key="2">
    <source>
        <dbReference type="EMBL" id="MCT7977652.1"/>
    </source>
</evidence>